<feature type="region of interest" description="Disordered" evidence="1">
    <location>
        <begin position="35"/>
        <end position="73"/>
    </location>
</feature>
<protein>
    <submittedName>
        <fullName evidence="2">Uncharacterized protein</fullName>
    </submittedName>
</protein>
<feature type="non-terminal residue" evidence="2">
    <location>
        <position position="1"/>
    </location>
</feature>
<evidence type="ECO:0000313" key="3">
    <source>
        <dbReference type="Proteomes" id="UP001150055"/>
    </source>
</evidence>
<gene>
    <name evidence="2" type="ORF">M0O54_20125</name>
</gene>
<evidence type="ECO:0000256" key="1">
    <source>
        <dbReference type="SAM" id="MobiDB-lite"/>
    </source>
</evidence>
<reference evidence="2" key="1">
    <citation type="submission" date="2022-12" db="EMBL/GenBank/DDBJ databases">
        <title>Acinetobacter lactucae: Emerging opportunistic pathogenic species of genus Acinetobacter isolated from immunocompromised patients in clinical settings of India.</title>
        <authorList>
            <person name="Amar A.K."/>
            <person name="Sawant A.R."/>
            <person name="Meera M."/>
            <person name="Tomar A."/>
            <person name="Sistla S."/>
            <person name="Prashanth K."/>
        </authorList>
    </citation>
    <scope>NUCLEOTIDE SEQUENCE</scope>
    <source>
        <strain evidence="2">PKAL1828C</strain>
    </source>
</reference>
<accession>A0AB35K3U2</accession>
<evidence type="ECO:0000313" key="2">
    <source>
        <dbReference type="EMBL" id="MDD9322375.1"/>
    </source>
</evidence>
<sequence length="73" mass="8449">VPILPHNIAHLLHRLPTGLRHRAHGQLLRHRRGLPLAPHAHRHQLLHRQPGRGRHPGDRLLPARHPHVQPLRP</sequence>
<name>A0AB35K3U2_9GAMM</name>
<feature type="compositionally biased region" description="Basic residues" evidence="1">
    <location>
        <begin position="35"/>
        <end position="54"/>
    </location>
</feature>
<dbReference type="AlphaFoldDB" id="A0AB35K3U2"/>
<proteinExistence type="predicted"/>
<comment type="caution">
    <text evidence="2">The sequence shown here is derived from an EMBL/GenBank/DDBJ whole genome shotgun (WGS) entry which is preliminary data.</text>
</comment>
<dbReference type="RefSeq" id="WP_274579474.1">
    <property type="nucleotide sequence ID" value="NZ_JALNTG010000234.1"/>
</dbReference>
<dbReference type="Proteomes" id="UP001150055">
    <property type="component" value="Unassembled WGS sequence"/>
</dbReference>
<dbReference type="EMBL" id="JALNTG010000234">
    <property type="protein sequence ID" value="MDD9322375.1"/>
    <property type="molecule type" value="Genomic_DNA"/>
</dbReference>
<organism evidence="2 3">
    <name type="scientific">Acinetobacter lactucae</name>
    <dbReference type="NCBI Taxonomy" id="1785128"/>
    <lineage>
        <taxon>Bacteria</taxon>
        <taxon>Pseudomonadati</taxon>
        <taxon>Pseudomonadota</taxon>
        <taxon>Gammaproteobacteria</taxon>
        <taxon>Moraxellales</taxon>
        <taxon>Moraxellaceae</taxon>
        <taxon>Acinetobacter</taxon>
        <taxon>Acinetobacter calcoaceticus/baumannii complex</taxon>
    </lineage>
</organism>